<protein>
    <recommendedName>
        <fullName evidence="1">Peptidase C1A papain C-terminal domain-containing protein</fullName>
    </recommendedName>
</protein>
<reference evidence="2" key="1">
    <citation type="submission" date="2021-01" db="EMBL/GenBank/DDBJ databases">
        <authorList>
            <person name="Corre E."/>
            <person name="Pelletier E."/>
            <person name="Niang G."/>
            <person name="Scheremetjew M."/>
            <person name="Finn R."/>
            <person name="Kale V."/>
            <person name="Holt S."/>
            <person name="Cochrane G."/>
            <person name="Meng A."/>
            <person name="Brown T."/>
            <person name="Cohen L."/>
        </authorList>
    </citation>
    <scope>NUCLEOTIDE SEQUENCE</scope>
    <source>
        <strain evidence="2">NIES-2562</strain>
    </source>
</reference>
<proteinExistence type="predicted"/>
<dbReference type="AlphaFoldDB" id="A0A7S3D662"/>
<accession>A0A7S3D662</accession>
<dbReference type="SUPFAM" id="SSF54001">
    <property type="entry name" value="Cysteine proteinases"/>
    <property type="match status" value="1"/>
</dbReference>
<organism evidence="2">
    <name type="scientific">Palpitomonas bilix</name>
    <dbReference type="NCBI Taxonomy" id="652834"/>
    <lineage>
        <taxon>Eukaryota</taxon>
        <taxon>Eukaryota incertae sedis</taxon>
    </lineage>
</organism>
<evidence type="ECO:0000313" key="2">
    <source>
        <dbReference type="EMBL" id="CAE0247871.1"/>
    </source>
</evidence>
<sequence>MMSARVRIGLLRQGKKVPKTPSIFDPMVAMLSPQHVVSCSQYSQGCDGGFEYLVAKYGQDFGIVSDHCFAYESGLRVQENTAVPCEYQCPESQRYFVHDYHYVGGYCGNSSVPQLMEELVTGGPISVGILCTPDFMHYQVSTSKHCEDASIEVA</sequence>
<dbReference type="GO" id="GO:0008234">
    <property type="term" value="F:cysteine-type peptidase activity"/>
    <property type="evidence" value="ECO:0007669"/>
    <property type="project" value="InterPro"/>
</dbReference>
<dbReference type="GO" id="GO:0006508">
    <property type="term" value="P:proteolysis"/>
    <property type="evidence" value="ECO:0007669"/>
    <property type="project" value="InterPro"/>
</dbReference>
<feature type="domain" description="Peptidase C1A papain C-terminal" evidence="1">
    <location>
        <begin position="30"/>
        <end position="148"/>
    </location>
</feature>
<dbReference type="InterPro" id="IPR038765">
    <property type="entry name" value="Papain-like_cys_pep_sf"/>
</dbReference>
<dbReference type="EMBL" id="HBIB01015524">
    <property type="protein sequence ID" value="CAE0247871.1"/>
    <property type="molecule type" value="Transcribed_RNA"/>
</dbReference>
<dbReference type="Pfam" id="PF00112">
    <property type="entry name" value="Peptidase_C1"/>
    <property type="match status" value="1"/>
</dbReference>
<name>A0A7S3D662_9EUKA</name>
<dbReference type="Gene3D" id="3.90.70.10">
    <property type="entry name" value="Cysteine proteinases"/>
    <property type="match status" value="1"/>
</dbReference>
<dbReference type="InterPro" id="IPR000668">
    <property type="entry name" value="Peptidase_C1A_C"/>
</dbReference>
<evidence type="ECO:0000259" key="1">
    <source>
        <dbReference type="Pfam" id="PF00112"/>
    </source>
</evidence>
<gene>
    <name evidence="2" type="ORF">PBIL07802_LOCUS10064</name>
</gene>